<gene>
    <name evidence="2" type="ORF">FHR04_19485</name>
    <name evidence="1" type="ORF">HNQ04_004207</name>
</gene>
<evidence type="ECO:0000313" key="1">
    <source>
        <dbReference type="EMBL" id="MBB6018925.1"/>
    </source>
</evidence>
<keyword evidence="4" id="KW-1185">Reference proteome</keyword>
<reference evidence="1 4" key="2">
    <citation type="submission" date="2020-08" db="EMBL/GenBank/DDBJ databases">
        <title>Genomic Encyclopedia of Type Strains, Phase IV (KMG-IV): sequencing the most valuable type-strain genomes for metagenomic binning, comparative biology and taxonomic classification.</title>
        <authorList>
            <person name="Goeker M."/>
        </authorList>
    </citation>
    <scope>NUCLEOTIDE SEQUENCE [LARGE SCALE GENOMIC DNA]</scope>
    <source>
        <strain evidence="1 4">DSM 12027</strain>
    </source>
</reference>
<dbReference type="EMBL" id="VDMO01000039">
    <property type="protein sequence ID" value="TNM64699.1"/>
    <property type="molecule type" value="Genomic_DNA"/>
</dbReference>
<reference evidence="2 3" key="1">
    <citation type="submission" date="2019-06" db="EMBL/GenBank/DDBJ databases">
        <title>Genome sequence of Deinococcus radiopugnans ATCC 19172.</title>
        <authorList>
            <person name="Maclea K.S."/>
            <person name="Maynard C.R."/>
        </authorList>
    </citation>
    <scope>NUCLEOTIDE SEQUENCE [LARGE SCALE GENOMIC DNA]</scope>
    <source>
        <strain evidence="2 3">ATCC 19172</strain>
    </source>
</reference>
<dbReference type="Proteomes" id="UP000629870">
    <property type="component" value="Unassembled WGS sequence"/>
</dbReference>
<accession>A0A5C4XND4</accession>
<proteinExistence type="predicted"/>
<evidence type="ECO:0000313" key="3">
    <source>
        <dbReference type="Proteomes" id="UP000313988"/>
    </source>
</evidence>
<dbReference type="GO" id="GO:0032259">
    <property type="term" value="P:methylation"/>
    <property type="evidence" value="ECO:0007669"/>
    <property type="project" value="UniProtKB-KW"/>
</dbReference>
<sequence>MGVGNDLRYTPSTTFETFPFPETTAEQRSDIEKWARYVVQVRGHLLTQDPKATLTGLYNEVGHLQETPDAANPVAALVTAHARLDSAVTAAYGWEWPLAEDELLARLLALNLERAASR</sequence>
<evidence type="ECO:0000313" key="4">
    <source>
        <dbReference type="Proteomes" id="UP000629870"/>
    </source>
</evidence>
<organism evidence="2 3">
    <name type="scientific">Deinococcus radiopugnans ATCC 19172</name>
    <dbReference type="NCBI Taxonomy" id="585398"/>
    <lineage>
        <taxon>Bacteria</taxon>
        <taxon>Thermotogati</taxon>
        <taxon>Deinococcota</taxon>
        <taxon>Deinococci</taxon>
        <taxon>Deinococcales</taxon>
        <taxon>Deinococcaceae</taxon>
        <taxon>Deinococcus</taxon>
    </lineage>
</organism>
<name>A0A5C4XND4_9DEIO</name>
<dbReference type="EMBL" id="JACHEW010000057">
    <property type="protein sequence ID" value="MBB6018925.1"/>
    <property type="molecule type" value="Genomic_DNA"/>
</dbReference>
<dbReference type="Proteomes" id="UP000313988">
    <property type="component" value="Unassembled WGS sequence"/>
</dbReference>
<comment type="caution">
    <text evidence="2">The sequence shown here is derived from an EMBL/GenBank/DDBJ whole genome shotgun (WGS) entry which is preliminary data.</text>
</comment>
<dbReference type="OrthoDB" id="9815272at2"/>
<keyword evidence="2" id="KW-0489">Methyltransferase</keyword>
<dbReference type="GO" id="GO:0008168">
    <property type="term" value="F:methyltransferase activity"/>
    <property type="evidence" value="ECO:0007669"/>
    <property type="project" value="UniProtKB-KW"/>
</dbReference>
<keyword evidence="2" id="KW-0808">Transferase</keyword>
<evidence type="ECO:0000313" key="2">
    <source>
        <dbReference type="EMBL" id="TNM64699.1"/>
    </source>
</evidence>
<protein>
    <submittedName>
        <fullName evidence="2">Class I SAM-dependent DNA methyltransferase</fullName>
    </submittedName>
    <submittedName>
        <fullName evidence="1">Type II restriction/modification system DNA methylase subunit YeeA</fullName>
    </submittedName>
</protein>
<dbReference type="AlphaFoldDB" id="A0A5C4XND4"/>